<dbReference type="OrthoDB" id="504981at2"/>
<evidence type="ECO:0000256" key="1">
    <source>
        <dbReference type="SAM" id="SignalP"/>
    </source>
</evidence>
<dbReference type="InterPro" id="IPR011042">
    <property type="entry name" value="6-blade_b-propeller_TolB-like"/>
</dbReference>
<dbReference type="SUPFAM" id="SSF101898">
    <property type="entry name" value="NHL repeat"/>
    <property type="match status" value="1"/>
</dbReference>
<dbReference type="Gene3D" id="2.120.10.30">
    <property type="entry name" value="TolB, C-terminal domain"/>
    <property type="match status" value="1"/>
</dbReference>
<dbReference type="InterPro" id="IPR006311">
    <property type="entry name" value="TAT_signal"/>
</dbReference>
<evidence type="ECO:0000313" key="2">
    <source>
        <dbReference type="EMBL" id="SDD50246.1"/>
    </source>
</evidence>
<keyword evidence="3" id="KW-1185">Reference proteome</keyword>
<gene>
    <name evidence="2" type="ORF">SAMN05216174_1129</name>
</gene>
<keyword evidence="1" id="KW-0732">Signal</keyword>
<dbReference type="Proteomes" id="UP000199501">
    <property type="component" value="Unassembled WGS sequence"/>
</dbReference>
<feature type="chain" id="PRO_5011706667" evidence="1">
    <location>
        <begin position="32"/>
        <end position="330"/>
    </location>
</feature>
<organism evidence="2 3">
    <name type="scientific">Actinokineospora iranica</name>
    <dbReference type="NCBI Taxonomy" id="1271860"/>
    <lineage>
        <taxon>Bacteria</taxon>
        <taxon>Bacillati</taxon>
        <taxon>Actinomycetota</taxon>
        <taxon>Actinomycetes</taxon>
        <taxon>Pseudonocardiales</taxon>
        <taxon>Pseudonocardiaceae</taxon>
        <taxon>Actinokineospora</taxon>
    </lineage>
</organism>
<dbReference type="RefSeq" id="WP_091454319.1">
    <property type="nucleotide sequence ID" value="NZ_FMZZ01000012.1"/>
</dbReference>
<name>A0A1G6VBN7_9PSEU</name>
<sequence length="330" mass="34356">MGHQRMTRRTLLAATAAAAVAGTAATWTARAAGRPPVAYVLPGDQAFPSGHAVDARTGRIYVGSAADGTLYRGHLTSPNLHPWSPDGADGRSTTSGMAVDAEGRLLVGGADTGTLRVYDTADGALLGLAHGVDGGFVNEIATAPDGTAYATDSFRPVVYRLSFSSGQSRLEPWLDATAVDWVDGRHNLNGIACAGRHLLTVNSTTGQLWRIDRRTKQTREVDLGGHLLPNGDGLAFRDGLLYVVQGNINSVPDLPPGVTVVALSADLSRGRPTARLVPPGGFHHPSSISLAGDRALVVNSQYHRWIAGLPPEVLPFTLSAVPLDAGAAAG</sequence>
<protein>
    <submittedName>
        <fullName evidence="2">Superoxide dismutase, Cu-Zn family</fullName>
    </submittedName>
</protein>
<reference evidence="3" key="1">
    <citation type="submission" date="2016-10" db="EMBL/GenBank/DDBJ databases">
        <authorList>
            <person name="Varghese N."/>
            <person name="Submissions S."/>
        </authorList>
    </citation>
    <scope>NUCLEOTIDE SEQUENCE [LARGE SCALE GENOMIC DNA]</scope>
    <source>
        <strain evidence="3">IBRC-M 10403</strain>
    </source>
</reference>
<dbReference type="STRING" id="1271860.SAMN05216174_1129"/>
<evidence type="ECO:0000313" key="3">
    <source>
        <dbReference type="Proteomes" id="UP000199501"/>
    </source>
</evidence>
<accession>A0A1G6VBN7</accession>
<proteinExistence type="predicted"/>
<dbReference type="EMBL" id="FMZZ01000012">
    <property type="protein sequence ID" value="SDD50246.1"/>
    <property type="molecule type" value="Genomic_DNA"/>
</dbReference>
<dbReference type="PROSITE" id="PS51318">
    <property type="entry name" value="TAT"/>
    <property type="match status" value="1"/>
</dbReference>
<dbReference type="AlphaFoldDB" id="A0A1G6VBN7"/>
<feature type="signal peptide" evidence="1">
    <location>
        <begin position="1"/>
        <end position="31"/>
    </location>
</feature>